<evidence type="ECO:0000256" key="2">
    <source>
        <dbReference type="ARBA" id="ARBA00022630"/>
    </source>
</evidence>
<comment type="cofactor">
    <cofactor evidence="1">
        <name>FAD</name>
        <dbReference type="ChEBI" id="CHEBI:57692"/>
    </cofactor>
</comment>
<evidence type="ECO:0000256" key="4">
    <source>
        <dbReference type="ARBA" id="ARBA00037981"/>
    </source>
</evidence>
<dbReference type="Pfam" id="PF02525">
    <property type="entry name" value="Flavodoxin_2"/>
    <property type="match status" value="1"/>
</dbReference>
<evidence type="ECO:0000313" key="6">
    <source>
        <dbReference type="EMBL" id="STD55184.1"/>
    </source>
</evidence>
<dbReference type="SUPFAM" id="SSF52218">
    <property type="entry name" value="Flavoproteins"/>
    <property type="match status" value="1"/>
</dbReference>
<feature type="domain" description="Flavodoxin-like fold" evidence="5">
    <location>
        <begin position="3"/>
        <end position="191"/>
    </location>
</feature>
<dbReference type="EMBL" id="UFXS01000001">
    <property type="protein sequence ID" value="STD55184.1"/>
    <property type="molecule type" value="Genomic_DNA"/>
</dbReference>
<evidence type="ECO:0000256" key="1">
    <source>
        <dbReference type="ARBA" id="ARBA00001974"/>
    </source>
</evidence>
<gene>
    <name evidence="6" type="primary">mdaB_1</name>
    <name evidence="6" type="ORF">NCTC13456_01403</name>
</gene>
<accession>A0A376G4D1</accession>
<evidence type="ECO:0000259" key="5">
    <source>
        <dbReference type="Pfam" id="PF02525"/>
    </source>
</evidence>
<organism evidence="6 7">
    <name type="scientific">Empedobacter falsenii</name>
    <dbReference type="NCBI Taxonomy" id="343874"/>
    <lineage>
        <taxon>Bacteria</taxon>
        <taxon>Pseudomonadati</taxon>
        <taxon>Bacteroidota</taxon>
        <taxon>Flavobacteriia</taxon>
        <taxon>Flavobacteriales</taxon>
        <taxon>Weeksellaceae</taxon>
        <taxon>Empedobacter</taxon>
    </lineage>
</organism>
<name>A0A376G4D1_9FLAO</name>
<evidence type="ECO:0000256" key="3">
    <source>
        <dbReference type="ARBA" id="ARBA00022827"/>
    </source>
</evidence>
<proteinExistence type="inferred from homology"/>
<sequence>MKNVFIINGGLKYAHSGGKLNHSITTWSEEVLKDLGLNIRITDINDEFDSKEEVENFKWADLIIYHVPIWWFQVPSRLKLYIDDVFTAGHNNGMYASDGRSRINPAINYGKGGLMHGKKYMVTSTWNAPEEAFTLEGEFFEQKSVDEGVLFGFHKMNEFTGMTRLNSFHFHDIEKNATPERIDAYQNEYKSFLKAEIEQEFTAI</sequence>
<dbReference type="InterPro" id="IPR003680">
    <property type="entry name" value="Flavodoxin_fold"/>
</dbReference>
<dbReference type="PANTHER" id="PTHR46305:SF3">
    <property type="entry name" value="NADPH:QUINONE OXIDOREDUCTASE MDAB"/>
    <property type="match status" value="1"/>
</dbReference>
<dbReference type="Proteomes" id="UP000254737">
    <property type="component" value="Unassembled WGS sequence"/>
</dbReference>
<reference evidence="6 7" key="1">
    <citation type="submission" date="2018-06" db="EMBL/GenBank/DDBJ databases">
        <authorList>
            <consortium name="Pathogen Informatics"/>
            <person name="Doyle S."/>
        </authorList>
    </citation>
    <scope>NUCLEOTIDE SEQUENCE [LARGE SCALE GENOMIC DNA]</scope>
    <source>
        <strain evidence="6 7">NCTC13456</strain>
    </source>
</reference>
<dbReference type="STRING" id="343874.GCA_000805695_02847"/>
<dbReference type="InterPro" id="IPR029039">
    <property type="entry name" value="Flavoprotein-like_sf"/>
</dbReference>
<dbReference type="InterPro" id="IPR052397">
    <property type="entry name" value="NADPH-QR_MdaB"/>
</dbReference>
<keyword evidence="3" id="KW-0274">FAD</keyword>
<dbReference type="RefSeq" id="WP_114999595.1">
    <property type="nucleotide sequence ID" value="NZ_UFXS01000001.1"/>
</dbReference>
<keyword evidence="2" id="KW-0285">Flavoprotein</keyword>
<dbReference type="PANTHER" id="PTHR46305">
    <property type="match status" value="1"/>
</dbReference>
<dbReference type="AlphaFoldDB" id="A0A376G4D1"/>
<dbReference type="Gene3D" id="3.40.50.360">
    <property type="match status" value="1"/>
</dbReference>
<evidence type="ECO:0000313" key="7">
    <source>
        <dbReference type="Proteomes" id="UP000254737"/>
    </source>
</evidence>
<protein>
    <submittedName>
        <fullName evidence="6">Modulator of drug activity B</fullName>
    </submittedName>
</protein>
<comment type="similarity">
    <text evidence="4">Belongs to the oxidoreductase MdaB family.</text>
</comment>